<gene>
    <name evidence="1" type="ORF">CGOC_LOCUS5466</name>
</gene>
<evidence type="ECO:0000313" key="2">
    <source>
        <dbReference type="Proteomes" id="UP000271889"/>
    </source>
</evidence>
<protein>
    <submittedName>
        <fullName evidence="1">Uncharacterized protein</fullName>
    </submittedName>
</protein>
<organism evidence="1 2">
    <name type="scientific">Cylicostephanus goldi</name>
    <name type="common">Nematode worm</name>
    <dbReference type="NCBI Taxonomy" id="71465"/>
    <lineage>
        <taxon>Eukaryota</taxon>
        <taxon>Metazoa</taxon>
        <taxon>Ecdysozoa</taxon>
        <taxon>Nematoda</taxon>
        <taxon>Chromadorea</taxon>
        <taxon>Rhabditida</taxon>
        <taxon>Rhabditina</taxon>
        <taxon>Rhabditomorpha</taxon>
        <taxon>Strongyloidea</taxon>
        <taxon>Strongylidae</taxon>
        <taxon>Cylicostephanus</taxon>
    </lineage>
</organism>
<proteinExistence type="predicted"/>
<dbReference type="EMBL" id="UYRV01016629">
    <property type="protein sequence ID" value="VDK62277.1"/>
    <property type="molecule type" value="Genomic_DNA"/>
</dbReference>
<dbReference type="Proteomes" id="UP000271889">
    <property type="component" value="Unassembled WGS sequence"/>
</dbReference>
<reference evidence="1 2" key="1">
    <citation type="submission" date="2018-11" db="EMBL/GenBank/DDBJ databases">
        <authorList>
            <consortium name="Pathogen Informatics"/>
        </authorList>
    </citation>
    <scope>NUCLEOTIDE SEQUENCE [LARGE SCALE GENOMIC DNA]</scope>
</reference>
<evidence type="ECO:0000313" key="1">
    <source>
        <dbReference type="EMBL" id="VDK62277.1"/>
    </source>
</evidence>
<sequence>MDQTLLVDYVGEIGHAFSTNHVPIRFNAGSYHGLIRADVNRNPDINVHKYQLSLDYDELKTKKPPL</sequence>
<keyword evidence="2" id="KW-1185">Reference proteome</keyword>
<dbReference type="AlphaFoldDB" id="A0A3P6RSA0"/>
<name>A0A3P6RSA0_CYLGO</name>
<accession>A0A3P6RSA0</accession>